<sequence>IVCACIYIKTTTDGEIKALLHILVEALESFSDIDLIHSIIMYATHVLSLPRLTK</sequence>
<name>A0A816AAV0_9BILA</name>
<organism evidence="1 2">
    <name type="scientific">Rotaria magnacalcarata</name>
    <dbReference type="NCBI Taxonomy" id="392030"/>
    <lineage>
        <taxon>Eukaryota</taxon>
        <taxon>Metazoa</taxon>
        <taxon>Spiralia</taxon>
        <taxon>Gnathifera</taxon>
        <taxon>Rotifera</taxon>
        <taxon>Eurotatoria</taxon>
        <taxon>Bdelloidea</taxon>
        <taxon>Philodinida</taxon>
        <taxon>Philodinidae</taxon>
        <taxon>Rotaria</taxon>
    </lineage>
</organism>
<protein>
    <submittedName>
        <fullName evidence="1">Uncharacterized protein</fullName>
    </submittedName>
</protein>
<dbReference type="EMBL" id="CAJNOV010016610">
    <property type="protein sequence ID" value="CAF1593631.1"/>
    <property type="molecule type" value="Genomic_DNA"/>
</dbReference>
<feature type="non-terminal residue" evidence="1">
    <location>
        <position position="1"/>
    </location>
</feature>
<dbReference type="Proteomes" id="UP000663855">
    <property type="component" value="Unassembled WGS sequence"/>
</dbReference>
<dbReference type="AlphaFoldDB" id="A0A816AAV0"/>
<proteinExistence type="predicted"/>
<reference evidence="1" key="1">
    <citation type="submission" date="2021-02" db="EMBL/GenBank/DDBJ databases">
        <authorList>
            <person name="Nowell W R."/>
        </authorList>
    </citation>
    <scope>NUCLEOTIDE SEQUENCE</scope>
</reference>
<evidence type="ECO:0000313" key="2">
    <source>
        <dbReference type="Proteomes" id="UP000663855"/>
    </source>
</evidence>
<gene>
    <name evidence="1" type="ORF">CJN711_LOCUS34328</name>
</gene>
<evidence type="ECO:0000313" key="1">
    <source>
        <dbReference type="EMBL" id="CAF1593631.1"/>
    </source>
</evidence>
<accession>A0A816AAV0</accession>
<comment type="caution">
    <text evidence="1">The sequence shown here is derived from an EMBL/GenBank/DDBJ whole genome shotgun (WGS) entry which is preliminary data.</text>
</comment>